<reference evidence="1" key="1">
    <citation type="journal article" date="2013" name="Proc. Natl. Acad. Sci. U.S.A.">
        <title>Mapping gene clusters within arrayed metagenomic libraries to expand the structural diversity of biomedically relevant natural products.</title>
        <authorList>
            <person name="Owen J.G."/>
            <person name="Reddy B.V."/>
            <person name="Ternei M.A."/>
            <person name="Charlop-Powers Z."/>
            <person name="Calle P.Y."/>
            <person name="Kim J.H."/>
            <person name="Brady S.F."/>
        </authorList>
    </citation>
    <scope>NUCLEOTIDE SEQUENCE</scope>
</reference>
<dbReference type="AlphaFoldDB" id="S5TLL8"/>
<dbReference type="EMBL" id="KF264562">
    <property type="protein sequence ID" value="AGS49910.1"/>
    <property type="molecule type" value="Genomic_DNA"/>
</dbReference>
<organism evidence="1">
    <name type="scientific">uncultured bacterium esnapd22</name>
    <dbReference type="NCBI Taxonomy" id="1366604"/>
    <lineage>
        <taxon>Bacteria</taxon>
        <taxon>environmental samples</taxon>
    </lineage>
</organism>
<name>S5TLL8_9BACT</name>
<accession>S5TLL8</accession>
<evidence type="ECO:0000313" key="1">
    <source>
        <dbReference type="EMBL" id="AGS49910.1"/>
    </source>
</evidence>
<protein>
    <submittedName>
        <fullName evidence="1">Uncharacterized protein</fullName>
    </submittedName>
</protein>
<sequence length="109" mass="12656">MCSCDTSVKLYQCQMILRAEFLVKPISIRNDRNDFLNALLTLFVSRLYNTVIIRSENPTPLERRNLPVELSGNESPHLLGNKVLDRYQVGLRDREIRNLGQWISFESTT</sequence>
<proteinExistence type="predicted"/>